<dbReference type="InterPro" id="IPR036397">
    <property type="entry name" value="RNaseH_sf"/>
</dbReference>
<keyword evidence="1" id="KW-0269">Exonuclease</keyword>
<dbReference type="GO" id="GO:0005829">
    <property type="term" value="C:cytosol"/>
    <property type="evidence" value="ECO:0007669"/>
    <property type="project" value="TreeGrafter"/>
</dbReference>
<dbReference type="CDD" id="cd06127">
    <property type="entry name" value="DEDDh"/>
    <property type="match status" value="1"/>
</dbReference>
<dbReference type="SMART" id="SM00479">
    <property type="entry name" value="EXOIII"/>
    <property type="match status" value="1"/>
</dbReference>
<accession>A0A9D1MH97</accession>
<dbReference type="InterPro" id="IPR012337">
    <property type="entry name" value="RNaseH-like_sf"/>
</dbReference>
<protein>
    <submittedName>
        <fullName evidence="3">Ribonuclease H-like domain-containing protein</fullName>
    </submittedName>
</protein>
<organism evidence="3 4">
    <name type="scientific">Candidatus Stercoripulliclostridium merdigallinarum</name>
    <dbReference type="NCBI Taxonomy" id="2840951"/>
    <lineage>
        <taxon>Bacteria</taxon>
        <taxon>Bacillati</taxon>
        <taxon>Bacillota</taxon>
        <taxon>Clostridia</taxon>
        <taxon>Eubacteriales</taxon>
        <taxon>Candidatus Stercoripulliclostridium</taxon>
    </lineage>
</organism>
<evidence type="ECO:0000313" key="3">
    <source>
        <dbReference type="EMBL" id="HIU60195.1"/>
    </source>
</evidence>
<dbReference type="InterPro" id="IPR006054">
    <property type="entry name" value="DnaQ"/>
</dbReference>
<dbReference type="SUPFAM" id="SSF53098">
    <property type="entry name" value="Ribonuclease H-like"/>
    <property type="match status" value="1"/>
</dbReference>
<dbReference type="GO" id="GO:0003677">
    <property type="term" value="F:DNA binding"/>
    <property type="evidence" value="ECO:0007669"/>
    <property type="project" value="InterPro"/>
</dbReference>
<dbReference type="InterPro" id="IPR013520">
    <property type="entry name" value="Ribonucl_H"/>
</dbReference>
<dbReference type="Gene3D" id="3.30.420.10">
    <property type="entry name" value="Ribonuclease H-like superfamily/Ribonuclease H"/>
    <property type="match status" value="1"/>
</dbReference>
<dbReference type="Pfam" id="PF00929">
    <property type="entry name" value="RNase_T"/>
    <property type="match status" value="1"/>
</dbReference>
<comment type="caution">
    <text evidence="3">The sequence shown here is derived from an EMBL/GenBank/DDBJ whole genome shotgun (WGS) entry which is preliminary data.</text>
</comment>
<dbReference type="GO" id="GO:0003887">
    <property type="term" value="F:DNA-directed DNA polymerase activity"/>
    <property type="evidence" value="ECO:0007669"/>
    <property type="project" value="InterPro"/>
</dbReference>
<dbReference type="FunFam" id="3.30.420.10:FF:000045">
    <property type="entry name" value="3'-5' exonuclease DinG"/>
    <property type="match status" value="1"/>
</dbReference>
<dbReference type="PANTHER" id="PTHR30231">
    <property type="entry name" value="DNA POLYMERASE III SUBUNIT EPSILON"/>
    <property type="match status" value="1"/>
</dbReference>
<reference evidence="3" key="2">
    <citation type="journal article" date="2021" name="PeerJ">
        <title>Extensive microbial diversity within the chicken gut microbiome revealed by metagenomics and culture.</title>
        <authorList>
            <person name="Gilroy R."/>
            <person name="Ravi A."/>
            <person name="Getino M."/>
            <person name="Pursley I."/>
            <person name="Horton D.L."/>
            <person name="Alikhan N.F."/>
            <person name="Baker D."/>
            <person name="Gharbi K."/>
            <person name="Hall N."/>
            <person name="Watson M."/>
            <person name="Adriaenssens E.M."/>
            <person name="Foster-Nyarko E."/>
            <person name="Jarju S."/>
            <person name="Secka A."/>
            <person name="Antonio M."/>
            <person name="Oren A."/>
            <person name="Chaudhuri R.R."/>
            <person name="La Ragione R."/>
            <person name="Hildebrand F."/>
            <person name="Pallen M.J."/>
        </authorList>
    </citation>
    <scope>NUCLEOTIDE SEQUENCE</scope>
    <source>
        <strain evidence="3">18911</strain>
    </source>
</reference>
<reference evidence="3" key="1">
    <citation type="submission" date="2020-10" db="EMBL/GenBank/DDBJ databases">
        <authorList>
            <person name="Gilroy R."/>
        </authorList>
    </citation>
    <scope>NUCLEOTIDE SEQUENCE</scope>
    <source>
        <strain evidence="3">18911</strain>
    </source>
</reference>
<dbReference type="PANTHER" id="PTHR30231:SF41">
    <property type="entry name" value="DNA POLYMERASE III SUBUNIT EPSILON"/>
    <property type="match status" value="1"/>
</dbReference>
<dbReference type="GO" id="GO:0045004">
    <property type="term" value="P:DNA replication proofreading"/>
    <property type="evidence" value="ECO:0007669"/>
    <property type="project" value="TreeGrafter"/>
</dbReference>
<dbReference type="EMBL" id="DVNF01000070">
    <property type="protein sequence ID" value="HIU60195.1"/>
    <property type="molecule type" value="Genomic_DNA"/>
</dbReference>
<dbReference type="NCBIfam" id="TIGR00573">
    <property type="entry name" value="dnaq"/>
    <property type="match status" value="1"/>
</dbReference>
<evidence type="ECO:0000313" key="4">
    <source>
        <dbReference type="Proteomes" id="UP000824094"/>
    </source>
</evidence>
<dbReference type="AlphaFoldDB" id="A0A9D1MH97"/>
<dbReference type="Gene3D" id="2.40.50.140">
    <property type="entry name" value="Nucleic acid-binding proteins"/>
    <property type="match status" value="1"/>
</dbReference>
<proteinExistence type="predicted"/>
<dbReference type="InterPro" id="IPR004365">
    <property type="entry name" value="NA-bd_OB_tRNA"/>
</dbReference>
<keyword evidence="1" id="KW-0378">Hydrolase</keyword>
<gene>
    <name evidence="3" type="ORF">IAB05_02250</name>
</gene>
<evidence type="ECO:0000259" key="2">
    <source>
        <dbReference type="SMART" id="SM00479"/>
    </source>
</evidence>
<feature type="domain" description="Exonuclease" evidence="2">
    <location>
        <begin position="344"/>
        <end position="510"/>
    </location>
</feature>
<dbReference type="Pfam" id="PF01336">
    <property type="entry name" value="tRNA_anti-codon"/>
    <property type="match status" value="1"/>
</dbReference>
<keyword evidence="1" id="KW-0540">Nuclease</keyword>
<name>A0A9D1MH97_9FIRM</name>
<dbReference type="GO" id="GO:0008408">
    <property type="term" value="F:3'-5' exonuclease activity"/>
    <property type="evidence" value="ECO:0007669"/>
    <property type="project" value="TreeGrafter"/>
</dbReference>
<sequence length="513" mass="57836">MDNNPFMYLINEALFDNERIFKFSGAQLNGDNLTITFLVRAEDYHKLTSELQDKVEGIVKEIVPSTFYVNIVYKKTFTEEKYLLSLINGYFYDKSSILFSKLSEDRITFDLSPGLVKVRIGLPPDAFGYAAANEFEKGLADYLDGLIMEDAEVELFRDGNESDVPIVKVHRITRAEGSTRLVNVKVKIPIIGNVSKKPQYLADAIKREAESVTVCGSVINPQILNTKQGKPFFKFSITDTTGTLECVYFTRFEKRIKDLESYFFEGANVAVEGRMSMNDHTARMSLMVKNAVVCDIDYSSINTEVKPAPIPEEYIKIFPKPYVELAQSDMFSDDSELPASLKGRFVVFDLETTGLNFAEDKIIEIGAVSVVDGVIKETFQTFVNPGMHIPESASKVNQIYDSDVEGAPTIDNVFSDFYLFTRNAKLVGHNVEGFDEIFIKRAGSELGYKFENEIIDTLPLSRRIIPGLRKYKLESLCEYFGITNERAHRAYEDAAATAKVFIALMKKAAKNNK</sequence>
<dbReference type="InterPro" id="IPR012340">
    <property type="entry name" value="NA-bd_OB-fold"/>
</dbReference>
<dbReference type="Proteomes" id="UP000824094">
    <property type="component" value="Unassembled WGS sequence"/>
</dbReference>
<evidence type="ECO:0000256" key="1">
    <source>
        <dbReference type="ARBA" id="ARBA00022839"/>
    </source>
</evidence>